<keyword evidence="7" id="KW-1185">Reference proteome</keyword>
<dbReference type="InterPro" id="IPR029058">
    <property type="entry name" value="AB_hydrolase_fold"/>
</dbReference>
<evidence type="ECO:0000256" key="5">
    <source>
        <dbReference type="SAM" id="MobiDB-lite"/>
    </source>
</evidence>
<keyword evidence="2" id="KW-0719">Serine esterase</keyword>
<protein>
    <submittedName>
        <fullName evidence="6">Putative cutinase</fullName>
        <ecNumber evidence="6">3.1.1.74</ecNumber>
    </submittedName>
</protein>
<evidence type="ECO:0000256" key="1">
    <source>
        <dbReference type="ARBA" id="ARBA00007534"/>
    </source>
</evidence>
<keyword evidence="3 6" id="KW-0378">Hydrolase</keyword>
<dbReference type="SUPFAM" id="SSF53474">
    <property type="entry name" value="alpha/beta-Hydrolases"/>
    <property type="match status" value="1"/>
</dbReference>
<proteinExistence type="inferred from homology"/>
<dbReference type="Proteomes" id="UP000267289">
    <property type="component" value="Unassembled WGS sequence"/>
</dbReference>
<dbReference type="InterPro" id="IPR000675">
    <property type="entry name" value="Cutinase/axe"/>
</dbReference>
<evidence type="ECO:0000256" key="3">
    <source>
        <dbReference type="ARBA" id="ARBA00022801"/>
    </source>
</evidence>
<dbReference type="GO" id="GO:0050525">
    <property type="term" value="F:cutinase activity"/>
    <property type="evidence" value="ECO:0007669"/>
    <property type="project" value="UniProtKB-EC"/>
</dbReference>
<dbReference type="EC" id="3.1.1.74" evidence="6"/>
<dbReference type="SMART" id="SM01110">
    <property type="entry name" value="Cutinase"/>
    <property type="match status" value="1"/>
</dbReference>
<dbReference type="Gene3D" id="3.40.50.1820">
    <property type="entry name" value="alpha/beta hydrolase"/>
    <property type="match status" value="1"/>
</dbReference>
<keyword evidence="4" id="KW-1015">Disulfide bond</keyword>
<reference evidence="6 7" key="1">
    <citation type="submission" date="2018-09" db="EMBL/GenBank/DDBJ databases">
        <authorList>
            <person name="Tagini F."/>
        </authorList>
    </citation>
    <scope>NUCLEOTIDE SEQUENCE [LARGE SCALE GENOMIC DNA]</scope>
    <source>
        <strain evidence="6 7">MK13</strain>
    </source>
</reference>
<evidence type="ECO:0000256" key="2">
    <source>
        <dbReference type="ARBA" id="ARBA00022487"/>
    </source>
</evidence>
<gene>
    <name evidence="6" type="ORF">LAUMK13_05011</name>
</gene>
<organism evidence="6 7">
    <name type="scientific">Mycobacterium innocens</name>
    <dbReference type="NCBI Taxonomy" id="2341083"/>
    <lineage>
        <taxon>Bacteria</taxon>
        <taxon>Bacillati</taxon>
        <taxon>Actinomycetota</taxon>
        <taxon>Actinomycetes</taxon>
        <taxon>Mycobacteriales</taxon>
        <taxon>Mycobacteriaceae</taxon>
        <taxon>Mycobacterium</taxon>
    </lineage>
</organism>
<name>A0A498QGB0_9MYCO</name>
<feature type="region of interest" description="Disordered" evidence="5">
    <location>
        <begin position="1"/>
        <end position="41"/>
    </location>
</feature>
<comment type="similarity">
    <text evidence="1">Belongs to the cutinase family.</text>
</comment>
<dbReference type="PANTHER" id="PTHR33630">
    <property type="entry name" value="CUTINASE RV1984C-RELATED-RELATED"/>
    <property type="match status" value="1"/>
</dbReference>
<sequence>MPGQAAPYRPNRVAGTRRRTVSTAGNDDGRADPRRRKIRGLGTRTGGHFLRHECVSCSRARILGPAAAAAWVLSATVLPATAIPSASAQSCPDVEVVFARGTGEPPGVGPTGQAFVDGLRSRLGARSMGVYAVNYPASDQWDTGVDGIRDAGAHVVSTAGGCPSTKMVLAGYSQGAAVMGFVTSPAVPDGVDPATVPKPLAPEVANHVVAVVLFGPPNARAMNFLGEPPVTIGPAYQGKTIKVCAPEDPVCSDGMNFAAHNTYADDGGMIGKGVDFAASRLGAGPGGPMTVASPGGGFGN</sequence>
<evidence type="ECO:0000313" key="7">
    <source>
        <dbReference type="Proteomes" id="UP000267289"/>
    </source>
</evidence>
<evidence type="ECO:0000313" key="6">
    <source>
        <dbReference type="EMBL" id="VBA44447.1"/>
    </source>
</evidence>
<evidence type="ECO:0000256" key="4">
    <source>
        <dbReference type="ARBA" id="ARBA00023157"/>
    </source>
</evidence>
<dbReference type="Pfam" id="PF01083">
    <property type="entry name" value="Cutinase"/>
    <property type="match status" value="1"/>
</dbReference>
<accession>A0A498QGB0</accession>
<dbReference type="EMBL" id="UPHQ01000265">
    <property type="protein sequence ID" value="VBA44447.1"/>
    <property type="molecule type" value="Genomic_DNA"/>
</dbReference>
<dbReference type="PANTHER" id="PTHR33630:SF9">
    <property type="entry name" value="CUTINASE 4"/>
    <property type="match status" value="1"/>
</dbReference>
<dbReference type="AlphaFoldDB" id="A0A498QGB0"/>